<dbReference type="InterPro" id="IPR052269">
    <property type="entry name" value="Golgi-PI4KB_interaction"/>
</dbReference>
<dbReference type="Proteomes" id="UP000735302">
    <property type="component" value="Unassembled WGS sequence"/>
</dbReference>
<feature type="domain" description="ACB" evidence="2">
    <location>
        <begin position="44"/>
        <end position="111"/>
    </location>
</feature>
<dbReference type="PANTHER" id="PTHR22973:SF12">
    <property type="entry name" value="LD35087P"/>
    <property type="match status" value="1"/>
</dbReference>
<dbReference type="InterPro" id="IPR035984">
    <property type="entry name" value="Acyl-CoA-binding_sf"/>
</dbReference>
<feature type="region of interest" description="Disordered" evidence="1">
    <location>
        <begin position="15"/>
        <end position="35"/>
    </location>
</feature>
<evidence type="ECO:0000256" key="1">
    <source>
        <dbReference type="SAM" id="MobiDB-lite"/>
    </source>
</evidence>
<gene>
    <name evidence="3" type="ORF">PoB_003033400</name>
</gene>
<comment type="caution">
    <text evidence="3">The sequence shown here is derived from an EMBL/GenBank/DDBJ whole genome shotgun (WGS) entry which is preliminary data.</text>
</comment>
<dbReference type="AlphaFoldDB" id="A0AAV4A881"/>
<dbReference type="GO" id="GO:0000139">
    <property type="term" value="C:Golgi membrane"/>
    <property type="evidence" value="ECO:0007669"/>
    <property type="project" value="TreeGrafter"/>
</dbReference>
<dbReference type="InterPro" id="IPR000582">
    <property type="entry name" value="Acyl-CoA-binding_protein"/>
</dbReference>
<organism evidence="3 4">
    <name type="scientific">Plakobranchus ocellatus</name>
    <dbReference type="NCBI Taxonomy" id="259542"/>
    <lineage>
        <taxon>Eukaryota</taxon>
        <taxon>Metazoa</taxon>
        <taxon>Spiralia</taxon>
        <taxon>Lophotrochozoa</taxon>
        <taxon>Mollusca</taxon>
        <taxon>Gastropoda</taxon>
        <taxon>Heterobranchia</taxon>
        <taxon>Euthyneura</taxon>
        <taxon>Panpulmonata</taxon>
        <taxon>Sacoglossa</taxon>
        <taxon>Placobranchoidea</taxon>
        <taxon>Plakobranchidae</taxon>
        <taxon>Plakobranchus</taxon>
    </lineage>
</organism>
<protein>
    <submittedName>
        <fullName evidence="3">Golgi resident protein gcp60</fullName>
    </submittedName>
</protein>
<dbReference type="PANTHER" id="PTHR22973">
    <property type="entry name" value="LD35087P"/>
    <property type="match status" value="1"/>
</dbReference>
<dbReference type="EMBL" id="BLXT01003731">
    <property type="protein sequence ID" value="GFO03829.1"/>
    <property type="molecule type" value="Genomic_DNA"/>
</dbReference>
<name>A0AAV4A881_9GAST</name>
<evidence type="ECO:0000259" key="2">
    <source>
        <dbReference type="PROSITE" id="PS51228"/>
    </source>
</evidence>
<keyword evidence="4" id="KW-1185">Reference proteome</keyword>
<accession>A0AAV4A881</accession>
<dbReference type="GO" id="GO:0000062">
    <property type="term" value="F:fatty-acyl-CoA binding"/>
    <property type="evidence" value="ECO:0007669"/>
    <property type="project" value="InterPro"/>
</dbReference>
<evidence type="ECO:0000313" key="3">
    <source>
        <dbReference type="EMBL" id="GFO03829.1"/>
    </source>
</evidence>
<sequence length="111" mass="12208">MAATAADSISNGVKDMSVNDVSKNDSPPDESLPDEWSAKWGFPLQDVYKIALKFFKEKEGKALQLTYKTKLHLVALTKQAAFGKFRPGVSPDVGFLDVVGNDRRSVRGYTV</sequence>
<dbReference type="PROSITE" id="PS51228">
    <property type="entry name" value="ACB_2"/>
    <property type="match status" value="1"/>
</dbReference>
<reference evidence="3 4" key="1">
    <citation type="journal article" date="2021" name="Elife">
        <title>Chloroplast acquisition without the gene transfer in kleptoplastic sea slugs, Plakobranchus ocellatus.</title>
        <authorList>
            <person name="Maeda T."/>
            <person name="Takahashi S."/>
            <person name="Yoshida T."/>
            <person name="Shimamura S."/>
            <person name="Takaki Y."/>
            <person name="Nagai Y."/>
            <person name="Toyoda A."/>
            <person name="Suzuki Y."/>
            <person name="Arimoto A."/>
            <person name="Ishii H."/>
            <person name="Satoh N."/>
            <person name="Nishiyama T."/>
            <person name="Hasebe M."/>
            <person name="Maruyama T."/>
            <person name="Minagawa J."/>
            <person name="Obokata J."/>
            <person name="Shigenobu S."/>
        </authorList>
    </citation>
    <scope>NUCLEOTIDE SEQUENCE [LARGE SCALE GENOMIC DNA]</scope>
</reference>
<proteinExistence type="predicted"/>
<evidence type="ECO:0000313" key="4">
    <source>
        <dbReference type="Proteomes" id="UP000735302"/>
    </source>
</evidence>
<dbReference type="SUPFAM" id="SSF47027">
    <property type="entry name" value="Acyl-CoA binding protein"/>
    <property type="match status" value="1"/>
</dbReference>